<reference evidence="2 3" key="1">
    <citation type="journal article" date="2017" name="Front. Microbiol.">
        <title>The Histidine Decarboxylase Gene Cluster of Lactobacillus parabuchneri Was Gained by Horizontal Gene Transfer and Is Mobile within the Species.</title>
        <authorList>
            <person name="Wuthrich D."/>
            <person name="Berthoud H."/>
            <person name="Wechsler D."/>
            <person name="Eugster E."/>
            <person name="Irmler S."/>
            <person name="Bruggmann R."/>
        </authorList>
    </citation>
    <scope>NUCLEOTIDE SEQUENCE [LARGE SCALE GENOMIC DNA]</scope>
    <source>
        <strain evidence="2 3">FAM23169</strain>
    </source>
</reference>
<sequence length="382" mass="41218">MSTTRYDTAPIGKVVEDADTGFLHVNDVPIARVGVFPYQKADGSIEMEAKLPQDLLADEAVSSANNKAVTDNHPSELVNTQNYAKYGKGITADNAHTDGDRVKVDMTITDPTLIKEIKDGKQELSIGFVTEVVPQSGSYQGMQYDSMQRNIQINHVAVVDRGRAGHSVRITGDSAIMTDKKELKGGKQHMETTKVMLDGANITVAAEDADTATKANSSIDSLKQQLAAAQAKVKDLQAQIEKANGSASDNKKAADSAQAKADSLDATVKELQAKLDNFKGDSIDKLAEARVALIAQAKPFVGDSFDFKGKSDKDIKIAAIKAKNDSFDEKEKSDDYINAFYDSMLAIADQPGVVGFTSIHKDGLDDLTKLAESRYHLNESTK</sequence>
<dbReference type="KEGG" id="lpar:FAM21731_02189"/>
<evidence type="ECO:0000313" key="2">
    <source>
        <dbReference type="EMBL" id="ORN26212.1"/>
    </source>
</evidence>
<dbReference type="Proteomes" id="UP000193009">
    <property type="component" value="Unassembled WGS sequence"/>
</dbReference>
<dbReference type="InterPro" id="IPR016913">
    <property type="entry name" value="UCP029215"/>
</dbReference>
<dbReference type="PIRSF" id="PIRSF029215">
    <property type="entry name" value="UCP029215"/>
    <property type="match status" value="1"/>
</dbReference>
<evidence type="ECO:0008006" key="4">
    <source>
        <dbReference type="Google" id="ProtNLM"/>
    </source>
</evidence>
<dbReference type="EMBL" id="MSBD01000048">
    <property type="protein sequence ID" value="ORN26212.1"/>
    <property type="molecule type" value="Genomic_DNA"/>
</dbReference>
<keyword evidence="1" id="KW-0175">Coiled coil</keyword>
<dbReference type="Pfam" id="PF09979">
    <property type="entry name" value="DUF2213"/>
    <property type="match status" value="1"/>
</dbReference>
<evidence type="ECO:0000256" key="1">
    <source>
        <dbReference type="SAM" id="Coils"/>
    </source>
</evidence>
<dbReference type="OrthoDB" id="9813763at2"/>
<comment type="caution">
    <text evidence="2">The sequence shown here is derived from an EMBL/GenBank/DDBJ whole genome shotgun (WGS) entry which is preliminary data.</text>
</comment>
<proteinExistence type="predicted"/>
<keyword evidence="3" id="KW-1185">Reference proteome</keyword>
<dbReference type="RefSeq" id="WP_065463629.1">
    <property type="nucleotide sequence ID" value="NZ_CP018796.1"/>
</dbReference>
<evidence type="ECO:0000313" key="3">
    <source>
        <dbReference type="Proteomes" id="UP000193009"/>
    </source>
</evidence>
<protein>
    <recommendedName>
        <fullName evidence="4">DUF2213 domain-containing protein</fullName>
    </recommendedName>
</protein>
<gene>
    <name evidence="2" type="ORF">FAM23169_02112</name>
</gene>
<dbReference type="Gene3D" id="1.10.287.1490">
    <property type="match status" value="1"/>
</dbReference>
<organism evidence="2 3">
    <name type="scientific">Lentilactobacillus parabuchneri</name>
    <dbReference type="NCBI Taxonomy" id="152331"/>
    <lineage>
        <taxon>Bacteria</taxon>
        <taxon>Bacillati</taxon>
        <taxon>Bacillota</taxon>
        <taxon>Bacilli</taxon>
        <taxon>Lactobacillales</taxon>
        <taxon>Lactobacillaceae</taxon>
        <taxon>Lentilactobacillus</taxon>
    </lineage>
</organism>
<dbReference type="AlphaFoldDB" id="A0A1X1FDF1"/>
<feature type="coiled-coil region" evidence="1">
    <location>
        <begin position="212"/>
        <end position="281"/>
    </location>
</feature>
<accession>A0A1X1FDF1</accession>
<dbReference type="STRING" id="152331.FAM21731_02189"/>
<name>A0A1X1FDF1_9LACO</name>